<organism evidence="3 4">
    <name type="scientific">Campylobacter vicugnae</name>
    <dbReference type="NCBI Taxonomy" id="1660076"/>
    <lineage>
        <taxon>Bacteria</taxon>
        <taxon>Pseudomonadati</taxon>
        <taxon>Campylobacterota</taxon>
        <taxon>Epsilonproteobacteria</taxon>
        <taxon>Campylobacterales</taxon>
        <taxon>Campylobacteraceae</taxon>
        <taxon>Campylobacter</taxon>
    </lineage>
</organism>
<dbReference type="AlphaFoldDB" id="A0A1X9T2D3"/>
<protein>
    <submittedName>
        <fullName evidence="3">Uncharacterized protein</fullName>
    </submittedName>
</protein>
<feature type="region of interest" description="Disordered" evidence="2">
    <location>
        <begin position="1"/>
        <end position="21"/>
    </location>
</feature>
<keyword evidence="1" id="KW-0175">Coiled coil</keyword>
<reference evidence="3 4" key="1">
    <citation type="journal article" date="2017" name="Genome Biol. Evol.">
        <title>Comparative Genomic Analysis Identifies a Campylobacter Clade Deficient in Selenium Metabolism.</title>
        <authorList>
            <person name="Miller W.G."/>
            <person name="Yee E."/>
            <person name="Lopes B.S."/>
            <person name="Chapman M.H."/>
            <person name="Huynh S."/>
            <person name="Bono J.L."/>
            <person name="Parker C.T."/>
            <person name="Strachan N.J.C."/>
            <person name="Forbes K.J."/>
        </authorList>
    </citation>
    <scope>NUCLEOTIDE SEQUENCE [LARGE SCALE GENOMIC DNA]</scope>
    <source>
        <strain evidence="3 4">RM8964</strain>
    </source>
</reference>
<evidence type="ECO:0000256" key="1">
    <source>
        <dbReference type="SAM" id="Coils"/>
    </source>
</evidence>
<evidence type="ECO:0000256" key="2">
    <source>
        <dbReference type="SAM" id="MobiDB-lite"/>
    </source>
</evidence>
<dbReference type="RefSeq" id="WP_086333938.1">
    <property type="nucleotide sequence ID" value="NZ_CP018791.1"/>
</dbReference>
<dbReference type="EMBL" id="CP018791">
    <property type="protein sequence ID" value="ARR02692.1"/>
    <property type="molecule type" value="Genomic_DNA"/>
</dbReference>
<dbReference type="STRING" id="1660074.CVIC8964_1303"/>
<dbReference type="Proteomes" id="UP000194265">
    <property type="component" value="Chromosome"/>
</dbReference>
<proteinExistence type="predicted"/>
<feature type="compositionally biased region" description="Low complexity" evidence="2">
    <location>
        <begin position="9"/>
        <end position="21"/>
    </location>
</feature>
<gene>
    <name evidence="3" type="ORF">CVIC8964_1303</name>
</gene>
<feature type="coiled-coil region" evidence="1">
    <location>
        <begin position="399"/>
        <end position="426"/>
    </location>
</feature>
<name>A0A1X9T2D3_9BACT</name>
<evidence type="ECO:0000313" key="4">
    <source>
        <dbReference type="Proteomes" id="UP000194265"/>
    </source>
</evidence>
<accession>A0A1X9T2D3</accession>
<sequence>MAKMSLNSVPTPTTGDGGHVVDTTPQVKDVVVLRTEDSANLRVVATNIDTIDKVAGSLLSIKNVANDLSSIKSVLAIDDKLDTVISMKSSMKRLIPISDELDVLANSIDDIVRAAENVDTLIELGNNVDELRFLYDIREHVIGVNNVKDKLLEIVNTMSSLNNVEANLDDINLVALHMLAVEIVAQNLELLRFFNLNANLFQETVTMYPDLRKFIEYIDLAKELVTVVQTLPDTLQEFKFQMNKMAQDLKEEFTEVADERLEKLQEAYNHFFNESLKLRESVLDVDKALVDFKIKMMEEHTYLKEGVSKFERDLAKTHEQFSFDLGQAEKSLLKKFAAVELSTHNKVSELENKIATIDPELIRDSIFNTINPQIEGLDLKIDLELQKIATLHQDLDLFKIDVKRDIDEIRQELVEHSARMTELDVKMEAVNTTVDKLKEILNKVAAFNAVYDHNWEVI</sequence>
<evidence type="ECO:0000313" key="3">
    <source>
        <dbReference type="EMBL" id="ARR02692.1"/>
    </source>
</evidence>